<gene>
    <name evidence="5" type="primary">fdhB4</name>
    <name evidence="5" type="ordered locus">HRM2_14360</name>
</gene>
<dbReference type="OrthoDB" id="9773828at2"/>
<name>C0Q9I1_DESAH</name>
<dbReference type="SUPFAM" id="SSF46548">
    <property type="entry name" value="alpha-helical ferredoxin"/>
    <property type="match status" value="1"/>
</dbReference>
<dbReference type="RefSeq" id="WP_015903332.1">
    <property type="nucleotide sequence ID" value="NC_012108.1"/>
</dbReference>
<feature type="domain" description="4Fe-4S ferredoxin-type" evidence="4">
    <location>
        <begin position="201"/>
        <end position="231"/>
    </location>
</feature>
<dbReference type="AlphaFoldDB" id="C0Q9I1"/>
<evidence type="ECO:0000256" key="1">
    <source>
        <dbReference type="ARBA" id="ARBA00022723"/>
    </source>
</evidence>
<dbReference type="PROSITE" id="PS00198">
    <property type="entry name" value="4FE4S_FER_1"/>
    <property type="match status" value="1"/>
</dbReference>
<dbReference type="EMBL" id="CP001087">
    <property type="protein sequence ID" value="ACN14545.1"/>
    <property type="molecule type" value="Genomic_DNA"/>
</dbReference>
<evidence type="ECO:0000256" key="3">
    <source>
        <dbReference type="ARBA" id="ARBA00023014"/>
    </source>
</evidence>
<keyword evidence="1" id="KW-0479">Metal-binding</keyword>
<dbReference type="PROSITE" id="PS51379">
    <property type="entry name" value="4FE4S_FER_2"/>
    <property type="match status" value="1"/>
</dbReference>
<keyword evidence="5" id="KW-0560">Oxidoreductase</keyword>
<dbReference type="InterPro" id="IPR017896">
    <property type="entry name" value="4Fe4S_Fe-S-bd"/>
</dbReference>
<evidence type="ECO:0000313" key="5">
    <source>
        <dbReference type="EMBL" id="ACN14545.1"/>
    </source>
</evidence>
<dbReference type="GO" id="GO:0046872">
    <property type="term" value="F:metal ion binding"/>
    <property type="evidence" value="ECO:0007669"/>
    <property type="project" value="UniProtKB-KW"/>
</dbReference>
<proteinExistence type="predicted"/>
<dbReference type="Proteomes" id="UP000000442">
    <property type="component" value="Chromosome"/>
</dbReference>
<dbReference type="GO" id="GO:0016491">
    <property type="term" value="F:oxidoreductase activity"/>
    <property type="evidence" value="ECO:0007669"/>
    <property type="project" value="UniProtKB-KW"/>
</dbReference>
<dbReference type="InterPro" id="IPR017900">
    <property type="entry name" value="4Fe4S_Fe_S_CS"/>
</dbReference>
<keyword evidence="3" id="KW-0411">Iron-sulfur</keyword>
<reference evidence="5 6" key="1">
    <citation type="journal article" date="2009" name="Environ. Microbiol.">
        <title>Genome sequence of Desulfobacterium autotrophicum HRM2, a marine sulfate reducer oxidizing organic carbon completely to carbon dioxide.</title>
        <authorList>
            <person name="Strittmatter A.W."/>
            <person name="Liesegang H."/>
            <person name="Rabus R."/>
            <person name="Decker I."/>
            <person name="Amann J."/>
            <person name="Andres S."/>
            <person name="Henne A."/>
            <person name="Fricke W.F."/>
            <person name="Martinez-Arias R."/>
            <person name="Bartels D."/>
            <person name="Goesmann A."/>
            <person name="Krause L."/>
            <person name="Puehler A."/>
            <person name="Klenk H.P."/>
            <person name="Richter M."/>
            <person name="Schuler M."/>
            <person name="Gloeckner F.O."/>
            <person name="Meyerdierks A."/>
            <person name="Gottschalk G."/>
            <person name="Amann R."/>
        </authorList>
    </citation>
    <scope>NUCLEOTIDE SEQUENCE [LARGE SCALE GENOMIC DNA]</scope>
    <source>
        <strain evidence="6">ATCC 43914 / DSM 3382 / HRM2</strain>
    </source>
</reference>
<dbReference type="GO" id="GO:0051536">
    <property type="term" value="F:iron-sulfur cluster binding"/>
    <property type="evidence" value="ECO:0007669"/>
    <property type="project" value="UniProtKB-KW"/>
</dbReference>
<accession>C0Q9I1</accession>
<keyword evidence="2" id="KW-0408">Iron</keyword>
<dbReference type="EC" id="1.2.1.2" evidence="5"/>
<dbReference type="KEGG" id="dat:HRM2_14360"/>
<evidence type="ECO:0000313" key="6">
    <source>
        <dbReference type="Proteomes" id="UP000000442"/>
    </source>
</evidence>
<dbReference type="Gene3D" id="3.30.70.20">
    <property type="match status" value="1"/>
</dbReference>
<evidence type="ECO:0000259" key="4">
    <source>
        <dbReference type="PROSITE" id="PS51379"/>
    </source>
</evidence>
<organism evidence="5 6">
    <name type="scientific">Desulforapulum autotrophicum (strain ATCC 43914 / DSM 3382 / VKM B-1955 / HRM2)</name>
    <name type="common">Desulfobacterium autotrophicum</name>
    <dbReference type="NCBI Taxonomy" id="177437"/>
    <lineage>
        <taxon>Bacteria</taxon>
        <taxon>Pseudomonadati</taxon>
        <taxon>Thermodesulfobacteriota</taxon>
        <taxon>Desulfobacteria</taxon>
        <taxon>Desulfobacterales</taxon>
        <taxon>Desulfobacteraceae</taxon>
        <taxon>Desulforapulum</taxon>
    </lineage>
</organism>
<sequence>MLEHAKNIVTNLIKSGKSHGILGLIQSESGVSPHVFEDEKDVDGLVLSPKWVLAKIASSILDRLPEDYRLSVICRGCDERALNELIKRNQVDGTRLNIIGLACDEDQAKACLCNAPAPSRVDIGTPVKGVDPWADPDARAFIDGDIQVRRTLWQREFEKCIKCYGCRNACPLCNCSACKLADNLWGSQGQIPADPVSFHLIRAFHLADTCVGCGACQDACPVGIPLTLLQLPMRRALDEDYGYCAGSDKVQRSPLFSNLTQGRPVGSTLPAWTDSLDTDHED</sequence>
<keyword evidence="6" id="KW-1185">Reference proteome</keyword>
<dbReference type="HOGENOM" id="CLU_063409_0_0_7"/>
<dbReference type="Pfam" id="PF12797">
    <property type="entry name" value="Fer4_2"/>
    <property type="match status" value="1"/>
</dbReference>
<dbReference type="STRING" id="177437.HRM2_14360"/>
<dbReference type="eggNOG" id="COG1139">
    <property type="taxonomic scope" value="Bacteria"/>
</dbReference>
<protein>
    <submittedName>
        <fullName evidence="5">FdhB4</fullName>
        <ecNumber evidence="5">1.2.1.2</ecNumber>
    </submittedName>
</protein>
<evidence type="ECO:0000256" key="2">
    <source>
        <dbReference type="ARBA" id="ARBA00023004"/>
    </source>
</evidence>